<keyword evidence="3" id="KW-0285">Flavoprotein</keyword>
<dbReference type="GO" id="GO:0004458">
    <property type="term" value="F:D-lactate dehydrogenase (cytochrome) activity"/>
    <property type="evidence" value="ECO:0007669"/>
    <property type="project" value="UniProtKB-EC"/>
</dbReference>
<comment type="cofactor">
    <cofactor evidence="1">
        <name>FAD</name>
        <dbReference type="ChEBI" id="CHEBI:57692"/>
    </cofactor>
</comment>
<dbReference type="PROSITE" id="PS51387">
    <property type="entry name" value="FAD_PCMH"/>
    <property type="match status" value="1"/>
</dbReference>
<evidence type="ECO:0000256" key="1">
    <source>
        <dbReference type="ARBA" id="ARBA00001974"/>
    </source>
</evidence>
<dbReference type="Pfam" id="PF01565">
    <property type="entry name" value="FAD_binding_4"/>
    <property type="match status" value="1"/>
</dbReference>
<dbReference type="GO" id="GO:0071949">
    <property type="term" value="F:FAD binding"/>
    <property type="evidence" value="ECO:0007669"/>
    <property type="project" value="InterPro"/>
</dbReference>
<evidence type="ECO:0000313" key="10">
    <source>
        <dbReference type="EMBL" id="KAF7544667.1"/>
    </source>
</evidence>
<dbReference type="Gene3D" id="3.30.70.2740">
    <property type="match status" value="1"/>
</dbReference>
<protein>
    <recommendedName>
        <fullName evidence="6">D-lactate dehydrogenase (cytochrome)</fullName>
        <ecNumber evidence="6">1.1.2.4</ecNumber>
    </recommendedName>
</protein>
<dbReference type="Proteomes" id="UP000722485">
    <property type="component" value="Unassembled WGS sequence"/>
</dbReference>
<accession>A0A9P5LD04</accession>
<keyword evidence="5" id="KW-0560">Oxidoreductase</keyword>
<feature type="compositionally biased region" description="Basic and acidic residues" evidence="8">
    <location>
        <begin position="1839"/>
        <end position="1852"/>
    </location>
</feature>
<dbReference type="SUPFAM" id="SSF56176">
    <property type="entry name" value="FAD-binding/transporter-associated domain-like"/>
    <property type="match status" value="1"/>
</dbReference>
<name>A0A9P5LD04_9HYPO</name>
<dbReference type="FunFam" id="3.30.70.2740:FF:000001">
    <property type="entry name" value="D-lactate dehydrogenase mitochondrial"/>
    <property type="match status" value="1"/>
</dbReference>
<dbReference type="FunFam" id="1.10.45.10:FF:000001">
    <property type="entry name" value="D-lactate dehydrogenase mitochondrial"/>
    <property type="match status" value="1"/>
</dbReference>
<dbReference type="InterPro" id="IPR036318">
    <property type="entry name" value="FAD-bd_PCMH-like_sf"/>
</dbReference>
<dbReference type="EC" id="1.1.2.4" evidence="6"/>
<dbReference type="Pfam" id="PF05183">
    <property type="entry name" value="RdRP"/>
    <property type="match status" value="1"/>
</dbReference>
<dbReference type="GO" id="GO:0031380">
    <property type="term" value="C:nuclear RNA-directed RNA polymerase complex"/>
    <property type="evidence" value="ECO:0007669"/>
    <property type="project" value="TreeGrafter"/>
</dbReference>
<dbReference type="InterPro" id="IPR016169">
    <property type="entry name" value="FAD-bd_PCMH_sub2"/>
</dbReference>
<evidence type="ECO:0000256" key="7">
    <source>
        <dbReference type="ARBA" id="ARBA00051436"/>
    </source>
</evidence>
<dbReference type="InterPro" id="IPR006094">
    <property type="entry name" value="Oxid_FAD_bind_N"/>
</dbReference>
<proteinExistence type="inferred from homology"/>
<dbReference type="SUPFAM" id="SSF55103">
    <property type="entry name" value="FAD-linked oxidases, C-terminal domain"/>
    <property type="match status" value="1"/>
</dbReference>
<dbReference type="GO" id="GO:0003968">
    <property type="term" value="F:RNA-directed RNA polymerase activity"/>
    <property type="evidence" value="ECO:0007669"/>
    <property type="project" value="UniProtKB-KW"/>
</dbReference>
<evidence type="ECO:0000256" key="5">
    <source>
        <dbReference type="ARBA" id="ARBA00023002"/>
    </source>
</evidence>
<evidence type="ECO:0000256" key="8">
    <source>
        <dbReference type="SAM" id="MobiDB-lite"/>
    </source>
</evidence>
<dbReference type="GO" id="GO:0003723">
    <property type="term" value="F:RNA binding"/>
    <property type="evidence" value="ECO:0007669"/>
    <property type="project" value="UniProtKB-KW"/>
</dbReference>
<dbReference type="FunFam" id="3.30.465.10:FF:000014">
    <property type="entry name" value="D-lactate dehydrogenase (Cytochrome), putative"/>
    <property type="match status" value="1"/>
</dbReference>
<dbReference type="GO" id="GO:0030422">
    <property type="term" value="P:siRNA processing"/>
    <property type="evidence" value="ECO:0007669"/>
    <property type="project" value="TreeGrafter"/>
</dbReference>
<dbReference type="InterPro" id="IPR004113">
    <property type="entry name" value="FAD-bd_oxidored_4_C"/>
</dbReference>
<dbReference type="OrthoDB" id="6513042at2759"/>
<reference evidence="10" key="1">
    <citation type="submission" date="2020-03" db="EMBL/GenBank/DDBJ databases">
        <title>Draft Genome Sequence of Cylindrodendrum hubeiense.</title>
        <authorList>
            <person name="Buettner E."/>
            <person name="Kellner H."/>
        </authorList>
    </citation>
    <scope>NUCLEOTIDE SEQUENCE</scope>
    <source>
        <strain evidence="10">IHI 201604</strain>
    </source>
</reference>
<dbReference type="InterPro" id="IPR007855">
    <property type="entry name" value="RDRP"/>
</dbReference>
<sequence>MSARCCARALLGRGSRRTNARRSFATSSRRPGPDPAVSRPVDSNKASGWSGLGVLAVATGAGALGWGLASANGQGGAKGFFGGKPASRFATLLEMEEAIRKIETEIGIEDIISTDADDLHAHGYSEWSSVNLDTLPVAVAYPRNTEQVATIARICHKYRVPIIPYSGGSSLEGNFSAPYGGVSVDFAYMNEIIEFNKEDMDIVVQPSIGWQDLNEKLAKMESGLFFPIDPGPSAKIGGMIGTNCSGTNAVRYGTMKDWVINLTIVLADGRIIKTRRRPRKSSAGYNLNSLFVGSEGTLGLVTEATLKLAVVPEHYSVAVVTFPSIRHAAAAAAGVMQTGVPIAAMEIMDEVQMKVVNLGGATAPRVWKEAPTLFFKFSGTKEGVKEAVTRVQKITAANKGGNFEFARDEREQKLLWSARKESLWSMLSLRKQGEETWSTDVAVPFSRLADIIEVSKKEMDDLGLFASILGHIGDGNFHESIMYNREIPGEREKVEKCVKNMVKRALDMEGTCTGEHGIGWGKKESLLWEVGPETLAVMKTLKGSLDPRWVMNPGKIVDVPWLGIEYPGADKAVTPVRRLSKIELPQPRSFAFISSLFSLHLKIANERTHRNSGWPLLARLLNRLLAHLMAIPVGDLAAADTTEKCPTEWQTWPEFTIRLDKLPADTTTTNLWDWFSHEGEIAYMDIFEDRVAQGYTAGKIRFEPPPKRDFWATGTYWVAHPDDSRYPTSLAITIAPWRAVPDRWIQSPVCPDRQHPTRMTLHPLAIQFGSLVGSNTMNIMRSFSAPAGDPSLKIELDLKMKRLTAFFQMEVETRAGNQTRQLKFVIEFTRMKDVHQTASEDENIALVLPLKFAPQYYWKKMDPRSTLSDAPKSWGASEAWYRATDILAHTGRPMRHPVALHTEYDDPSYIDIGRWTTIRLILGGKSEEAATLNQQLTSALEDFNIVSRISNDFKAIPGEKPGLWSHLEHPPMVKDGNALHLLELSTNAATQVPFEVRYQLEVCISRGLVNEHCISVEFLKELASMDVTKARLLLEYLADQDEPVQDPMSLFKNPDANAYFPSVRVPYYCALMRKAVVTPTTVRFNTPTVEMSNRVLRRYNNIHDRFLRIQFVDESEQGRIMANKDQNEEIWKRLLRALYQGIRIGDRVYEFLAFGSSQLRQCGAYFFCPTDHVSCDDIRKWMGQFDHIKIIAKYSARLGQCLSTTREVRGISVPSIRPIEDIERNGYCFTDGVGKISPFIAQMVIEDVGLDVFDQPSAFQFRMGGCKGVLTLWPDAKGTEVHVRESQEKFKAEFNGLEIIRCAKFATATLNRQTITILESLGVPISSFSYLLDHQLRTYELAMQDNNTAIDLLRKFVDENQTTLAIAELLEADFKTNETQEPFVVNVLNLWRSWSLKLLKEKARIQVEKSAFVLGCVDETMSLRGHSCATEGSKDKEIDKLPQIFLQITNSKDYNKTRVIKGVCLVGRNPSLHPGDIRLVEAVDEPKLHHLKDVVVFPATGDRPVPNMLSGGDLDGDDFFVMWESILMPRTWNYPPMDYAGPKPQLLDRDVNVDDLRNFFVKYMKNDVLPLIAVSHLATADMHGPMSQKCLELADLHSKAVDYPKTGEPAILRRNQQPKRWPHFMEKRSSYHSRKALGVIYDKVVNKSIQFNPIWDSPFDQRIIKHKAFTPDGDMLNSARQIKAQYDISVRRILSQHGLKTEFELWTGFAMSKGAIGSDYKRQEELGREYDALKHRFRDMCYEAAGGKHTGLIDRFVVAMYTVTDEETKTALTERNQGLINGTSGALQPDELESKAMPLISFPWIFHWVLTRLVGSDRIKDSTQAATGRKRPQSMQAPDVKHPDSGRADDKTSAVGTARTDTGAEDHANLPDGTVIQRGQPLTLFDLPEATSPGSPGLQGDEPLRQVQQSRQPGLHRNDDEEVKAAATETRHDTAQEESAMDRLARLVDCGGE</sequence>
<dbReference type="InterPro" id="IPR057596">
    <property type="entry name" value="RDRP_core"/>
</dbReference>
<evidence type="ECO:0000256" key="3">
    <source>
        <dbReference type="ARBA" id="ARBA00022630"/>
    </source>
</evidence>
<evidence type="ECO:0000256" key="2">
    <source>
        <dbReference type="ARBA" id="ARBA00008000"/>
    </source>
</evidence>
<feature type="region of interest" description="Disordered" evidence="8">
    <location>
        <begin position="1822"/>
        <end position="1953"/>
    </location>
</feature>
<feature type="region of interest" description="Disordered" evidence="8">
    <location>
        <begin position="16"/>
        <end position="45"/>
    </location>
</feature>
<dbReference type="InterPro" id="IPR016171">
    <property type="entry name" value="Vanillyl_alc_oxidase_C-sub2"/>
</dbReference>
<feature type="compositionally biased region" description="Basic and acidic residues" evidence="8">
    <location>
        <begin position="1929"/>
        <end position="1946"/>
    </location>
</feature>
<organism evidence="10 11">
    <name type="scientific">Cylindrodendrum hubeiense</name>
    <dbReference type="NCBI Taxonomy" id="595255"/>
    <lineage>
        <taxon>Eukaryota</taxon>
        <taxon>Fungi</taxon>
        <taxon>Dikarya</taxon>
        <taxon>Ascomycota</taxon>
        <taxon>Pezizomycotina</taxon>
        <taxon>Sordariomycetes</taxon>
        <taxon>Hypocreomycetidae</taxon>
        <taxon>Hypocreales</taxon>
        <taxon>Nectriaceae</taxon>
        <taxon>Cylindrodendrum</taxon>
    </lineage>
</organism>
<feature type="domain" description="FAD-binding PCMH-type" evidence="9">
    <location>
        <begin position="132"/>
        <end position="311"/>
    </location>
</feature>
<evidence type="ECO:0000256" key="4">
    <source>
        <dbReference type="ARBA" id="ARBA00022827"/>
    </source>
</evidence>
<keyword evidence="11" id="KW-1185">Reference proteome</keyword>
<evidence type="ECO:0000313" key="11">
    <source>
        <dbReference type="Proteomes" id="UP000722485"/>
    </source>
</evidence>
<comment type="catalytic activity">
    <reaction evidence="7">
        <text>(R)-lactate + 2 Fe(III)-[cytochrome c] = 2 Fe(II)-[cytochrome c] + pyruvate + 2 H(+)</text>
        <dbReference type="Rhea" id="RHEA:13521"/>
        <dbReference type="Rhea" id="RHEA-COMP:10350"/>
        <dbReference type="Rhea" id="RHEA-COMP:14399"/>
        <dbReference type="ChEBI" id="CHEBI:15361"/>
        <dbReference type="ChEBI" id="CHEBI:15378"/>
        <dbReference type="ChEBI" id="CHEBI:16004"/>
        <dbReference type="ChEBI" id="CHEBI:29033"/>
        <dbReference type="ChEBI" id="CHEBI:29034"/>
        <dbReference type="EC" id="1.1.2.4"/>
    </reaction>
</comment>
<evidence type="ECO:0000259" key="9">
    <source>
        <dbReference type="PROSITE" id="PS51387"/>
    </source>
</evidence>
<dbReference type="PANTHER" id="PTHR23079:SF55">
    <property type="entry name" value="RNA-DIRECTED RNA POLYMERASE"/>
    <property type="match status" value="1"/>
</dbReference>
<dbReference type="InterPro" id="IPR016166">
    <property type="entry name" value="FAD-bd_PCMH"/>
</dbReference>
<dbReference type="Gene3D" id="3.30.465.10">
    <property type="match status" value="1"/>
</dbReference>
<comment type="similarity">
    <text evidence="2">Belongs to the FAD-binding oxidoreductase/transferase type 4 family.</text>
</comment>
<evidence type="ECO:0000256" key="6">
    <source>
        <dbReference type="ARBA" id="ARBA00038897"/>
    </source>
</evidence>
<dbReference type="InterPro" id="IPR016164">
    <property type="entry name" value="FAD-linked_Oxase-like_C"/>
</dbReference>
<keyword evidence="4" id="KW-0274">FAD</keyword>
<gene>
    <name evidence="10" type="ORF">G7Z17_g9768</name>
</gene>
<dbReference type="PANTHER" id="PTHR23079">
    <property type="entry name" value="RNA-DEPENDENT RNA POLYMERASE"/>
    <property type="match status" value="1"/>
</dbReference>
<dbReference type="EMBL" id="JAANBB010000292">
    <property type="protein sequence ID" value="KAF7544667.1"/>
    <property type="molecule type" value="Genomic_DNA"/>
</dbReference>
<comment type="caution">
    <text evidence="10">The sequence shown here is derived from an EMBL/GenBank/DDBJ whole genome shotgun (WGS) entry which is preliminary data.</text>
</comment>
<dbReference type="Gene3D" id="1.10.45.10">
    <property type="entry name" value="Vanillyl-alcohol Oxidase, Chain A, domain 4"/>
    <property type="match status" value="1"/>
</dbReference>
<dbReference type="Pfam" id="PF02913">
    <property type="entry name" value="FAD-oxidase_C"/>
    <property type="match status" value="1"/>
</dbReference>